<dbReference type="AlphaFoldDB" id="A0A9J5W3C8"/>
<feature type="non-terminal residue" evidence="2">
    <location>
        <position position="126"/>
    </location>
</feature>
<organism evidence="2 3">
    <name type="scientific">Solanum commersonii</name>
    <name type="common">Commerson's wild potato</name>
    <name type="synonym">Commerson's nightshade</name>
    <dbReference type="NCBI Taxonomy" id="4109"/>
    <lineage>
        <taxon>Eukaryota</taxon>
        <taxon>Viridiplantae</taxon>
        <taxon>Streptophyta</taxon>
        <taxon>Embryophyta</taxon>
        <taxon>Tracheophyta</taxon>
        <taxon>Spermatophyta</taxon>
        <taxon>Magnoliopsida</taxon>
        <taxon>eudicotyledons</taxon>
        <taxon>Gunneridae</taxon>
        <taxon>Pentapetalae</taxon>
        <taxon>asterids</taxon>
        <taxon>lamiids</taxon>
        <taxon>Solanales</taxon>
        <taxon>Solanaceae</taxon>
        <taxon>Solanoideae</taxon>
        <taxon>Solaneae</taxon>
        <taxon>Solanum</taxon>
    </lineage>
</organism>
<name>A0A9J5W3C8_SOLCO</name>
<feature type="compositionally biased region" description="Low complexity" evidence="1">
    <location>
        <begin position="12"/>
        <end position="24"/>
    </location>
</feature>
<accession>A0A9J5W3C8</accession>
<sequence length="126" mass="14129">MVVTGGGHHVSHGSGPHSHGSHSPDVTASELPSAALELPIPSDPHSPLDTFEAQLRRSTRHRSPWEHRKSDVYVLSLGRRSSWRRVGEVVYHNNCSKLSRNIMLNGKMHWLTLFGNDNKHCDRLIV</sequence>
<evidence type="ECO:0000313" key="3">
    <source>
        <dbReference type="Proteomes" id="UP000824120"/>
    </source>
</evidence>
<comment type="caution">
    <text evidence="2">The sequence shown here is derived from an EMBL/GenBank/DDBJ whole genome shotgun (WGS) entry which is preliminary data.</text>
</comment>
<gene>
    <name evidence="2" type="ORF">H5410_059679</name>
</gene>
<dbReference type="EMBL" id="JACXVP010000012">
    <property type="protein sequence ID" value="KAG5569913.1"/>
    <property type="molecule type" value="Genomic_DNA"/>
</dbReference>
<evidence type="ECO:0000256" key="1">
    <source>
        <dbReference type="SAM" id="MobiDB-lite"/>
    </source>
</evidence>
<protein>
    <submittedName>
        <fullName evidence="2">Uncharacterized protein</fullName>
    </submittedName>
</protein>
<evidence type="ECO:0000313" key="2">
    <source>
        <dbReference type="EMBL" id="KAG5569913.1"/>
    </source>
</evidence>
<keyword evidence="3" id="KW-1185">Reference proteome</keyword>
<feature type="region of interest" description="Disordered" evidence="1">
    <location>
        <begin position="1"/>
        <end position="49"/>
    </location>
</feature>
<reference evidence="2 3" key="1">
    <citation type="submission" date="2020-09" db="EMBL/GenBank/DDBJ databases">
        <title>De no assembly of potato wild relative species, Solanum commersonii.</title>
        <authorList>
            <person name="Cho K."/>
        </authorList>
    </citation>
    <scope>NUCLEOTIDE SEQUENCE [LARGE SCALE GENOMIC DNA]</scope>
    <source>
        <strain evidence="2">LZ3.2</strain>
        <tissue evidence="2">Leaf</tissue>
    </source>
</reference>
<proteinExistence type="predicted"/>
<dbReference type="Proteomes" id="UP000824120">
    <property type="component" value="Chromosome 12"/>
</dbReference>